<evidence type="ECO:0008006" key="4">
    <source>
        <dbReference type="Google" id="ProtNLM"/>
    </source>
</evidence>
<feature type="transmembrane region" description="Helical" evidence="1">
    <location>
        <begin position="111"/>
        <end position="137"/>
    </location>
</feature>
<name>A0ABV2K2S3_SPOPS</name>
<evidence type="ECO:0000313" key="3">
    <source>
        <dbReference type="Proteomes" id="UP001549104"/>
    </source>
</evidence>
<feature type="transmembrane region" description="Helical" evidence="1">
    <location>
        <begin position="157"/>
        <end position="181"/>
    </location>
</feature>
<feature type="transmembrane region" description="Helical" evidence="1">
    <location>
        <begin position="71"/>
        <end position="99"/>
    </location>
</feature>
<keyword evidence="1" id="KW-0472">Membrane</keyword>
<keyword evidence="1" id="KW-1133">Transmembrane helix</keyword>
<feature type="transmembrane region" description="Helical" evidence="1">
    <location>
        <begin position="193"/>
        <end position="214"/>
    </location>
</feature>
<evidence type="ECO:0000256" key="1">
    <source>
        <dbReference type="SAM" id="Phobius"/>
    </source>
</evidence>
<feature type="transmembrane region" description="Helical" evidence="1">
    <location>
        <begin position="33"/>
        <end position="51"/>
    </location>
</feature>
<sequence length="231" mass="25990">MFFDFKFWHFLTNPHQLANQLENSSMRGFKKRVLFIAFFGVLLFAVRDIWGMNTESITALLSTMTTTDYTIARYVSVLGALMWALMYMAFHFFGFAYILSRLTAIPFKKLLPLQLLVTGILLLEKAVLLLVFTMKGATTSVSFLSFGPLAITFLDSWYIILFLNQLTVTTALIIALQSRFIGAYTGHTERKGFIWILIGIHVAMALIVAAIGFIPLESLFHSFVEGGVGSE</sequence>
<keyword evidence="1" id="KW-0812">Transmembrane</keyword>
<dbReference type="EMBL" id="JBEPME010000001">
    <property type="protein sequence ID" value="MET3655364.1"/>
    <property type="molecule type" value="Genomic_DNA"/>
</dbReference>
<dbReference type="RefSeq" id="WP_340766936.1">
    <property type="nucleotide sequence ID" value="NZ_JBEPME010000001.1"/>
</dbReference>
<dbReference type="Proteomes" id="UP001549104">
    <property type="component" value="Unassembled WGS sequence"/>
</dbReference>
<gene>
    <name evidence="2" type="ORF">ABIC55_000448</name>
</gene>
<comment type="caution">
    <text evidence="2">The sequence shown here is derived from an EMBL/GenBank/DDBJ whole genome shotgun (WGS) entry which is preliminary data.</text>
</comment>
<protein>
    <recommendedName>
        <fullName evidence="4">Yip1 domain-containing protein</fullName>
    </recommendedName>
</protein>
<evidence type="ECO:0000313" key="2">
    <source>
        <dbReference type="EMBL" id="MET3655364.1"/>
    </source>
</evidence>
<accession>A0ABV2K2S3</accession>
<organism evidence="2 3">
    <name type="scientific">Sporosarcina psychrophila</name>
    <name type="common">Bacillus psychrophilus</name>
    <dbReference type="NCBI Taxonomy" id="1476"/>
    <lineage>
        <taxon>Bacteria</taxon>
        <taxon>Bacillati</taxon>
        <taxon>Bacillota</taxon>
        <taxon>Bacilli</taxon>
        <taxon>Bacillales</taxon>
        <taxon>Caryophanaceae</taxon>
        <taxon>Sporosarcina</taxon>
    </lineage>
</organism>
<proteinExistence type="predicted"/>
<keyword evidence="3" id="KW-1185">Reference proteome</keyword>
<reference evidence="2 3" key="1">
    <citation type="submission" date="2024-06" db="EMBL/GenBank/DDBJ databases">
        <title>Sorghum-associated microbial communities from plants grown in Nebraska, USA.</title>
        <authorList>
            <person name="Schachtman D."/>
        </authorList>
    </citation>
    <scope>NUCLEOTIDE SEQUENCE [LARGE SCALE GENOMIC DNA]</scope>
    <source>
        <strain evidence="2 3">1288</strain>
    </source>
</reference>